<sequence>MTAAASLSFPWGLARNSDIPPIIAIAGKAAAYVESHLDRCQGDAVVDYHSGIEAAVNAVKNLLEKAGHSSVRHVIDDVVIP</sequence>
<proteinExistence type="predicted"/>
<dbReference type="EMBL" id="JBFXLU010000162">
    <property type="protein sequence ID" value="KAL2837350.1"/>
    <property type="molecule type" value="Genomic_DNA"/>
</dbReference>
<evidence type="ECO:0000313" key="2">
    <source>
        <dbReference type="Proteomes" id="UP001610446"/>
    </source>
</evidence>
<dbReference type="Proteomes" id="UP001610446">
    <property type="component" value="Unassembled WGS sequence"/>
</dbReference>
<protein>
    <submittedName>
        <fullName evidence="1">Uncharacterized protein</fullName>
    </submittedName>
</protein>
<accession>A0ABR4JBM4</accession>
<comment type="caution">
    <text evidence="1">The sequence shown here is derived from an EMBL/GenBank/DDBJ whole genome shotgun (WGS) entry which is preliminary data.</text>
</comment>
<reference evidence="1 2" key="1">
    <citation type="submission" date="2024-07" db="EMBL/GenBank/DDBJ databases">
        <title>Section-level genome sequencing and comparative genomics of Aspergillus sections Usti and Cavernicolus.</title>
        <authorList>
            <consortium name="Lawrence Berkeley National Laboratory"/>
            <person name="Nybo J.L."/>
            <person name="Vesth T.C."/>
            <person name="Theobald S."/>
            <person name="Frisvad J.C."/>
            <person name="Larsen T.O."/>
            <person name="Kjaerboelling I."/>
            <person name="Rothschild-Mancinelli K."/>
            <person name="Lyhne E.K."/>
            <person name="Kogle M.E."/>
            <person name="Barry K."/>
            <person name="Clum A."/>
            <person name="Na H."/>
            <person name="Ledsgaard L."/>
            <person name="Lin J."/>
            <person name="Lipzen A."/>
            <person name="Kuo A."/>
            <person name="Riley R."/>
            <person name="Mondo S."/>
            <person name="Labutti K."/>
            <person name="Haridas S."/>
            <person name="Pangalinan J."/>
            <person name="Salamov A.A."/>
            <person name="Simmons B.A."/>
            <person name="Magnuson J.K."/>
            <person name="Chen J."/>
            <person name="Drula E."/>
            <person name="Henrissat B."/>
            <person name="Wiebenga A."/>
            <person name="Lubbers R.J."/>
            <person name="Gomes A.C."/>
            <person name="Makela M.R."/>
            <person name="Stajich J."/>
            <person name="Grigoriev I.V."/>
            <person name="Mortensen U.H."/>
            <person name="De Vries R.P."/>
            <person name="Baker S.E."/>
            <person name="Andersen M.R."/>
        </authorList>
    </citation>
    <scope>NUCLEOTIDE SEQUENCE [LARGE SCALE GENOMIC DNA]</scope>
    <source>
        <strain evidence="1 2">CBS 123904</strain>
    </source>
</reference>
<organism evidence="1 2">
    <name type="scientific">Aspergillus pseudoustus</name>
    <dbReference type="NCBI Taxonomy" id="1810923"/>
    <lineage>
        <taxon>Eukaryota</taxon>
        <taxon>Fungi</taxon>
        <taxon>Dikarya</taxon>
        <taxon>Ascomycota</taxon>
        <taxon>Pezizomycotina</taxon>
        <taxon>Eurotiomycetes</taxon>
        <taxon>Eurotiomycetidae</taxon>
        <taxon>Eurotiales</taxon>
        <taxon>Aspergillaceae</taxon>
        <taxon>Aspergillus</taxon>
        <taxon>Aspergillus subgen. Nidulantes</taxon>
    </lineage>
</organism>
<name>A0ABR4JBM4_9EURO</name>
<gene>
    <name evidence="1" type="ORF">BJY01DRAFT_251505</name>
</gene>
<keyword evidence="2" id="KW-1185">Reference proteome</keyword>
<evidence type="ECO:0000313" key="1">
    <source>
        <dbReference type="EMBL" id="KAL2837350.1"/>
    </source>
</evidence>